<dbReference type="EMBL" id="CP036433">
    <property type="protein sequence ID" value="QDU96320.1"/>
    <property type="molecule type" value="Genomic_DNA"/>
</dbReference>
<feature type="chain" id="PRO_5021863818" description="Leucine Rich repeats (2 copies)" evidence="1">
    <location>
        <begin position="23"/>
        <end position="200"/>
    </location>
</feature>
<dbReference type="SUPFAM" id="SSF52047">
    <property type="entry name" value="RNI-like"/>
    <property type="match status" value="1"/>
</dbReference>
<dbReference type="InterPro" id="IPR032675">
    <property type="entry name" value="LRR_dom_sf"/>
</dbReference>
<feature type="signal peptide" evidence="1">
    <location>
        <begin position="1"/>
        <end position="22"/>
    </location>
</feature>
<evidence type="ECO:0000313" key="2">
    <source>
        <dbReference type="EMBL" id="QDU96320.1"/>
    </source>
</evidence>
<evidence type="ECO:0000256" key="1">
    <source>
        <dbReference type="SAM" id="SignalP"/>
    </source>
</evidence>
<gene>
    <name evidence="2" type="ORF">Pla8534_41400</name>
</gene>
<dbReference type="Gene3D" id="3.80.10.10">
    <property type="entry name" value="Ribonuclease Inhibitor"/>
    <property type="match status" value="1"/>
</dbReference>
<sequence length="200" mass="21752" precursor="true">MRRTLFVLIMTLSQMSAGFAQAAEPAGPVGLEYRQRLPGVRMEKDEQGQVVYLEVANDKFTNADAVHIGRIPTLKSVSLFATAVTDDGMTFLQHLPHLESIAIIGLSLPDNTEKKCPFRGTGLAHLHPRAELTSVNFSTSEFGDPARNLLLKEKSLKSVFLIDSNMTQQGIDLLRQGLPDANIYGGKVFGTSFPGLSPAP</sequence>
<dbReference type="AlphaFoldDB" id="A0A518DWV6"/>
<keyword evidence="1" id="KW-0732">Signal</keyword>
<dbReference type="Proteomes" id="UP000317648">
    <property type="component" value="Chromosome"/>
</dbReference>
<evidence type="ECO:0000313" key="3">
    <source>
        <dbReference type="Proteomes" id="UP000317648"/>
    </source>
</evidence>
<organism evidence="2 3">
    <name type="scientific">Lignipirellula cremea</name>
    <dbReference type="NCBI Taxonomy" id="2528010"/>
    <lineage>
        <taxon>Bacteria</taxon>
        <taxon>Pseudomonadati</taxon>
        <taxon>Planctomycetota</taxon>
        <taxon>Planctomycetia</taxon>
        <taxon>Pirellulales</taxon>
        <taxon>Pirellulaceae</taxon>
        <taxon>Lignipirellula</taxon>
    </lineage>
</organism>
<protein>
    <recommendedName>
        <fullName evidence="4">Leucine Rich repeats (2 copies)</fullName>
    </recommendedName>
</protein>
<evidence type="ECO:0008006" key="4">
    <source>
        <dbReference type="Google" id="ProtNLM"/>
    </source>
</evidence>
<name>A0A518DWV6_9BACT</name>
<dbReference type="OrthoDB" id="255109at2"/>
<proteinExistence type="predicted"/>
<reference evidence="2 3" key="1">
    <citation type="submission" date="2019-02" db="EMBL/GenBank/DDBJ databases">
        <title>Deep-cultivation of Planctomycetes and their phenomic and genomic characterization uncovers novel biology.</title>
        <authorList>
            <person name="Wiegand S."/>
            <person name="Jogler M."/>
            <person name="Boedeker C."/>
            <person name="Pinto D."/>
            <person name="Vollmers J."/>
            <person name="Rivas-Marin E."/>
            <person name="Kohn T."/>
            <person name="Peeters S.H."/>
            <person name="Heuer A."/>
            <person name="Rast P."/>
            <person name="Oberbeckmann S."/>
            <person name="Bunk B."/>
            <person name="Jeske O."/>
            <person name="Meyerdierks A."/>
            <person name="Storesund J.E."/>
            <person name="Kallscheuer N."/>
            <person name="Luecker S."/>
            <person name="Lage O.M."/>
            <person name="Pohl T."/>
            <person name="Merkel B.J."/>
            <person name="Hornburger P."/>
            <person name="Mueller R.-W."/>
            <person name="Bruemmer F."/>
            <person name="Labrenz M."/>
            <person name="Spormann A.M."/>
            <person name="Op den Camp H."/>
            <person name="Overmann J."/>
            <person name="Amann R."/>
            <person name="Jetten M.S.M."/>
            <person name="Mascher T."/>
            <person name="Medema M.H."/>
            <person name="Devos D.P."/>
            <person name="Kaster A.-K."/>
            <person name="Ovreas L."/>
            <person name="Rohde M."/>
            <person name="Galperin M.Y."/>
            <person name="Jogler C."/>
        </authorList>
    </citation>
    <scope>NUCLEOTIDE SEQUENCE [LARGE SCALE GENOMIC DNA]</scope>
    <source>
        <strain evidence="2 3">Pla85_3_4</strain>
    </source>
</reference>
<dbReference type="RefSeq" id="WP_145054960.1">
    <property type="nucleotide sequence ID" value="NZ_CP036433.1"/>
</dbReference>
<dbReference type="KEGG" id="lcre:Pla8534_41400"/>
<accession>A0A518DWV6</accession>
<keyword evidence="3" id="KW-1185">Reference proteome</keyword>